<protein>
    <recommendedName>
        <fullName evidence="4">Phosphopeptide-binding protein</fullName>
    </recommendedName>
</protein>
<evidence type="ECO:0008006" key="4">
    <source>
        <dbReference type="Google" id="ProtNLM"/>
    </source>
</evidence>
<reference evidence="2 3" key="1">
    <citation type="journal article" date="2014" name="Int. J. Syst. Evol. Microbiol.">
        <title>Phaeodactylibacter xiamenensis gen. nov., sp. nov., a member of the family Saprospiraceae isolated from the marine alga Phaeodactylum tricornutum.</title>
        <authorList>
            <person name="Chen Z.Jr."/>
            <person name="Lei X."/>
            <person name="Lai Q."/>
            <person name="Li Y."/>
            <person name="Zhang B."/>
            <person name="Zhang J."/>
            <person name="Zhang H."/>
            <person name="Yang L."/>
            <person name="Zheng W."/>
            <person name="Tian Y."/>
            <person name="Yu Z."/>
            <person name="Xu H.Jr."/>
            <person name="Zheng T."/>
        </authorList>
    </citation>
    <scope>NUCLEOTIDE SEQUENCE [LARGE SCALE GENOMIC DNA]</scope>
    <source>
        <strain evidence="2 3">KD52</strain>
    </source>
</reference>
<feature type="chain" id="PRO_5001939946" description="Phosphopeptide-binding protein" evidence="1">
    <location>
        <begin position="21"/>
        <end position="268"/>
    </location>
</feature>
<name>A0A098S717_9BACT</name>
<evidence type="ECO:0000313" key="2">
    <source>
        <dbReference type="EMBL" id="KGE86902.1"/>
    </source>
</evidence>
<evidence type="ECO:0000256" key="1">
    <source>
        <dbReference type="SAM" id="SignalP"/>
    </source>
</evidence>
<feature type="signal peptide" evidence="1">
    <location>
        <begin position="1"/>
        <end position="20"/>
    </location>
</feature>
<keyword evidence="1" id="KW-0732">Signal</keyword>
<proteinExistence type="predicted"/>
<organism evidence="2 3">
    <name type="scientific">Phaeodactylibacter xiamenensis</name>
    <dbReference type="NCBI Taxonomy" id="1524460"/>
    <lineage>
        <taxon>Bacteria</taxon>
        <taxon>Pseudomonadati</taxon>
        <taxon>Bacteroidota</taxon>
        <taxon>Saprospiria</taxon>
        <taxon>Saprospirales</taxon>
        <taxon>Haliscomenobacteraceae</taxon>
        <taxon>Phaeodactylibacter</taxon>
    </lineage>
</organism>
<dbReference type="Proteomes" id="UP000029736">
    <property type="component" value="Unassembled WGS sequence"/>
</dbReference>
<dbReference type="OrthoDB" id="647046at2"/>
<sequence length="268" mass="29645">MMRTLSLLFVLALFFTGCQSGGSTNETEETTADTTAVDSEPATRYSLTPFSESKAYPDAAIEGVTYDAGKFNFTISGETYELGVQTPDADAKMCANSAKGQHIHLIIDDQPYAAKYEASFDYEIEDGDHYMLAFLSRSYHESIKTDQAHVAKKVTIENNGFMAVDNITEPILFYSRPKGTYTGKAQTEKVMLDFYPVNVPGFGTDHMVKATINGEDHMIDTWQPYYVEGLPMGENTITLTLVDAEGNKVDTPLNPVTRTFTLQEDPAE</sequence>
<evidence type="ECO:0000313" key="3">
    <source>
        <dbReference type="Proteomes" id="UP000029736"/>
    </source>
</evidence>
<dbReference type="PROSITE" id="PS51257">
    <property type="entry name" value="PROKAR_LIPOPROTEIN"/>
    <property type="match status" value="1"/>
</dbReference>
<gene>
    <name evidence="2" type="ORF">IX84_17760</name>
</gene>
<dbReference type="RefSeq" id="WP_052516104.1">
    <property type="nucleotide sequence ID" value="NZ_CAKZLC010000140.1"/>
</dbReference>
<dbReference type="STRING" id="1524460.IX84_17760"/>
<comment type="caution">
    <text evidence="2">The sequence shown here is derived from an EMBL/GenBank/DDBJ whole genome shotgun (WGS) entry which is preliminary data.</text>
</comment>
<dbReference type="AlphaFoldDB" id="A0A098S717"/>
<keyword evidence="3" id="KW-1185">Reference proteome</keyword>
<accession>A0A098S717</accession>
<dbReference type="EMBL" id="JPOS01000039">
    <property type="protein sequence ID" value="KGE86902.1"/>
    <property type="molecule type" value="Genomic_DNA"/>
</dbReference>